<dbReference type="AlphaFoldDB" id="A0AB34FQQ0"/>
<proteinExistence type="predicted"/>
<comment type="caution">
    <text evidence="4">The sequence shown here is derived from an EMBL/GenBank/DDBJ whole genome shotgun (WGS) entry which is preliminary data.</text>
</comment>
<organism evidence="4 5">
    <name type="scientific">Purpureocillium lavendulum</name>
    <dbReference type="NCBI Taxonomy" id="1247861"/>
    <lineage>
        <taxon>Eukaryota</taxon>
        <taxon>Fungi</taxon>
        <taxon>Dikarya</taxon>
        <taxon>Ascomycota</taxon>
        <taxon>Pezizomycotina</taxon>
        <taxon>Sordariomycetes</taxon>
        <taxon>Hypocreomycetidae</taxon>
        <taxon>Hypocreales</taxon>
        <taxon>Ophiocordycipitaceae</taxon>
        <taxon>Purpureocillium</taxon>
    </lineage>
</organism>
<dbReference type="InterPro" id="IPR001138">
    <property type="entry name" value="Zn2Cys6_DnaBD"/>
</dbReference>
<dbReference type="PROSITE" id="PS00463">
    <property type="entry name" value="ZN2_CY6_FUNGAL_1"/>
    <property type="match status" value="1"/>
</dbReference>
<dbReference type="GO" id="GO:0000981">
    <property type="term" value="F:DNA-binding transcription factor activity, RNA polymerase II-specific"/>
    <property type="evidence" value="ECO:0007669"/>
    <property type="project" value="InterPro"/>
</dbReference>
<dbReference type="CDD" id="cd00067">
    <property type="entry name" value="GAL4"/>
    <property type="match status" value="1"/>
</dbReference>
<evidence type="ECO:0000256" key="1">
    <source>
        <dbReference type="ARBA" id="ARBA00023242"/>
    </source>
</evidence>
<evidence type="ECO:0000259" key="3">
    <source>
        <dbReference type="PROSITE" id="PS00463"/>
    </source>
</evidence>
<dbReference type="SUPFAM" id="SSF57701">
    <property type="entry name" value="Zn2/Cys6 DNA-binding domain"/>
    <property type="match status" value="1"/>
</dbReference>
<dbReference type="Gene3D" id="4.10.240.10">
    <property type="entry name" value="Zn(2)-C6 fungal-type DNA-binding domain"/>
    <property type="match status" value="1"/>
</dbReference>
<dbReference type="Pfam" id="PF11951">
    <property type="entry name" value="Fungal_trans_2"/>
    <property type="match status" value="1"/>
</dbReference>
<dbReference type="InterPro" id="IPR036864">
    <property type="entry name" value="Zn2-C6_fun-type_DNA-bd_sf"/>
</dbReference>
<feature type="compositionally biased region" description="Basic residues" evidence="2">
    <location>
        <begin position="45"/>
        <end position="61"/>
    </location>
</feature>
<evidence type="ECO:0000313" key="5">
    <source>
        <dbReference type="Proteomes" id="UP001163105"/>
    </source>
</evidence>
<accession>A0AB34FQQ0</accession>
<evidence type="ECO:0000313" key="4">
    <source>
        <dbReference type="EMBL" id="KAJ6441520.1"/>
    </source>
</evidence>
<dbReference type="Proteomes" id="UP001163105">
    <property type="component" value="Unassembled WGS sequence"/>
</dbReference>
<keyword evidence="1" id="KW-0539">Nucleus</keyword>
<feature type="domain" description="Zn(2)-C6 fungal-type" evidence="3">
    <location>
        <begin position="10"/>
        <end position="40"/>
    </location>
</feature>
<dbReference type="EMBL" id="JAQHRD010000004">
    <property type="protein sequence ID" value="KAJ6441520.1"/>
    <property type="molecule type" value="Genomic_DNA"/>
</dbReference>
<keyword evidence="5" id="KW-1185">Reference proteome</keyword>
<protein>
    <submittedName>
        <fullName evidence="4">Amidase</fullName>
    </submittedName>
</protein>
<gene>
    <name evidence="4" type="ORF">O9K51_05071</name>
</gene>
<sequence length="471" mass="52128">MLHESQVPRSCDRCHTLKERCQRIPSASKCDRCDRLHLPCLSNRPIKRPGRRPRPYHHLRATPKTPSSTASTVSLPTPPAEDKDGGKDRDKWLALCSGLTMLADAAPVDDDVHVMQRILSDDFLQQFVLPSFCEAHRETLVSQFFAARPVVKDAYVACAISMPGPGEDVNAPLDDVRLAISYRRASAAVAALRDVRVKGVHDVPLCLAVGGALLTFAYRVGGSDALAICTNVLSMAKDLYEAKGGAISADLGFLTCLVLTETSECLLSGKVPTLRLRPPPASVDRYVGLFQTLMPYYYDICELSSDMSRNPGLDTTERLDALERDVRSWLPDMPEGFINHYSAVEVSRMTCQANVMQTAALLILHRLRHPYGTEQGAAQAMSTSILRQLDVTRLITGQAPRCIDLALLVACLEVEDEAERWQHLRDVSSIGIYSGLFRKRVAGLISRAWAARRIYSPFYWHDLGSIREGLP</sequence>
<reference evidence="4" key="1">
    <citation type="submission" date="2023-01" db="EMBL/GenBank/DDBJ databases">
        <title>The growth and conidiation of Purpureocillium lavendulum are regulated by nitrogen source and histone H3K14 acetylation.</title>
        <authorList>
            <person name="Tang P."/>
            <person name="Han J."/>
            <person name="Zhang C."/>
            <person name="Tang P."/>
            <person name="Qi F."/>
            <person name="Zhang K."/>
            <person name="Liang L."/>
        </authorList>
    </citation>
    <scope>NUCLEOTIDE SEQUENCE</scope>
    <source>
        <strain evidence="4">YMF1.00683</strain>
    </source>
</reference>
<dbReference type="InterPro" id="IPR021858">
    <property type="entry name" value="Fun_TF"/>
</dbReference>
<feature type="region of interest" description="Disordered" evidence="2">
    <location>
        <begin position="44"/>
        <end position="88"/>
    </location>
</feature>
<feature type="compositionally biased region" description="Low complexity" evidence="2">
    <location>
        <begin position="62"/>
        <end position="74"/>
    </location>
</feature>
<dbReference type="GO" id="GO:0008270">
    <property type="term" value="F:zinc ion binding"/>
    <property type="evidence" value="ECO:0007669"/>
    <property type="project" value="InterPro"/>
</dbReference>
<name>A0AB34FQQ0_9HYPO</name>
<evidence type="ECO:0000256" key="2">
    <source>
        <dbReference type="SAM" id="MobiDB-lite"/>
    </source>
</evidence>